<protein>
    <submittedName>
        <fullName evidence="2">ALOG domain-containing protein</fullName>
    </submittedName>
</protein>
<accession>A0AC35THU6</accession>
<reference evidence="2" key="1">
    <citation type="submission" date="2016-11" db="UniProtKB">
        <authorList>
            <consortium name="WormBaseParasite"/>
        </authorList>
    </citation>
    <scope>IDENTIFICATION</scope>
    <source>
        <strain evidence="2">KR3021</strain>
    </source>
</reference>
<evidence type="ECO:0000313" key="2">
    <source>
        <dbReference type="WBParaSite" id="RSKR_0000065500.1"/>
    </source>
</evidence>
<evidence type="ECO:0000313" key="1">
    <source>
        <dbReference type="Proteomes" id="UP000095286"/>
    </source>
</evidence>
<name>A0AC35THU6_9BILA</name>
<proteinExistence type="predicted"/>
<dbReference type="Proteomes" id="UP000095286">
    <property type="component" value="Unplaced"/>
</dbReference>
<dbReference type="WBParaSite" id="RSKR_0000065500.1">
    <property type="protein sequence ID" value="RSKR_0000065500.1"/>
    <property type="gene ID" value="RSKR_0000065500"/>
</dbReference>
<organism evidence="1 2">
    <name type="scientific">Rhabditophanes sp. KR3021</name>
    <dbReference type="NCBI Taxonomy" id="114890"/>
    <lineage>
        <taxon>Eukaryota</taxon>
        <taxon>Metazoa</taxon>
        <taxon>Ecdysozoa</taxon>
        <taxon>Nematoda</taxon>
        <taxon>Chromadorea</taxon>
        <taxon>Rhabditida</taxon>
        <taxon>Tylenchina</taxon>
        <taxon>Panagrolaimomorpha</taxon>
        <taxon>Strongyloidoidea</taxon>
        <taxon>Alloionematidae</taxon>
        <taxon>Rhabditophanes</taxon>
    </lineage>
</organism>
<sequence>MAENSRKRDKETDLNLNADREKCAENKDVSVSVNPKQEHEEENLAVVAVKIALMSDTDIPVVKNSTKTGVNSILFNNFGLTLPIRAQFFGGVLPGRLQVTPSGTDKRDLWKQFIGSLKDNGRELVQLWETLLKEITACNGFVKYLTRIESGDNVIGIEGAYVPNCGYIFINPDITEAELKDPELVKKYILYVGESVDMIRRMSQHTYDYTKRFNVKEKAMHKVFPAGKEKVVWKKTYGSEDHALNIEDILTDHCHKTTNSDSGKPTYDIVKQMFLEKNNQVARLILQEFLDVKLPVELRKPLDEEKRAGSRKSFKSR</sequence>